<dbReference type="SUPFAM" id="SSF46689">
    <property type="entry name" value="Homeodomain-like"/>
    <property type="match status" value="1"/>
</dbReference>
<evidence type="ECO:0000313" key="1">
    <source>
        <dbReference type="EMBL" id="MDQ7906625.1"/>
    </source>
</evidence>
<keyword evidence="2" id="KW-1185">Reference proteome</keyword>
<dbReference type="RefSeq" id="WP_308713907.1">
    <property type="nucleotide sequence ID" value="NZ_JAVHUY010000017.1"/>
</dbReference>
<sequence length="228" mass="25707">MVTVLEREMYTEAEAARLLNVAQGTLHYWLEGGTSRRKAYKPVLRTEPTGKRTVTWAEFVEAGLLRQYRRHHKVPMAELRAFIDRMREDLGVPYPLADRRPYVVNKDLVLKAQVSSGLDPEFHLVAAISGQLVLTPPSQNFFDRVDWEGDQAAGWLPIAEEGSTVRIRPDVRFGRPAVKGISTAAIWEQEDAGEDVEDLAALYSLTVADVRWALAYENAERAKNSRTA</sequence>
<dbReference type="InterPro" id="IPR007367">
    <property type="entry name" value="DUF433"/>
</dbReference>
<dbReference type="Proteomes" id="UP001230908">
    <property type="component" value="Unassembled WGS sequence"/>
</dbReference>
<dbReference type="EMBL" id="JAVHUY010000017">
    <property type="protein sequence ID" value="MDQ7906625.1"/>
    <property type="molecule type" value="Genomic_DNA"/>
</dbReference>
<evidence type="ECO:0000313" key="2">
    <source>
        <dbReference type="Proteomes" id="UP001230908"/>
    </source>
</evidence>
<name>A0ABU0ZI03_9ACTN</name>
<gene>
    <name evidence="1" type="ORF">RB614_19095</name>
</gene>
<reference evidence="1 2" key="1">
    <citation type="submission" date="2023-08" db="EMBL/GenBank/DDBJ databases">
        <title>Phytohabitans sansha sp. nov., isolated from marine sediment.</title>
        <authorList>
            <person name="Zhao Y."/>
            <person name="Yi K."/>
        </authorList>
    </citation>
    <scope>NUCLEOTIDE SEQUENCE [LARGE SCALE GENOMIC DNA]</scope>
    <source>
        <strain evidence="1 2">ZYX-F-186</strain>
    </source>
</reference>
<comment type="caution">
    <text evidence="1">The sequence shown here is derived from an EMBL/GenBank/DDBJ whole genome shotgun (WGS) entry which is preliminary data.</text>
</comment>
<dbReference type="InterPro" id="IPR036388">
    <property type="entry name" value="WH-like_DNA-bd_sf"/>
</dbReference>
<accession>A0ABU0ZI03</accession>
<dbReference type="InterPro" id="IPR009057">
    <property type="entry name" value="Homeodomain-like_sf"/>
</dbReference>
<protein>
    <submittedName>
        <fullName evidence="1">DUF433 domain-containing protein</fullName>
    </submittedName>
</protein>
<organism evidence="1 2">
    <name type="scientific">Phytohabitans maris</name>
    <dbReference type="NCBI Taxonomy" id="3071409"/>
    <lineage>
        <taxon>Bacteria</taxon>
        <taxon>Bacillati</taxon>
        <taxon>Actinomycetota</taxon>
        <taxon>Actinomycetes</taxon>
        <taxon>Micromonosporales</taxon>
        <taxon>Micromonosporaceae</taxon>
    </lineage>
</organism>
<proteinExistence type="predicted"/>
<dbReference type="Gene3D" id="1.10.10.10">
    <property type="entry name" value="Winged helix-like DNA-binding domain superfamily/Winged helix DNA-binding domain"/>
    <property type="match status" value="1"/>
</dbReference>
<dbReference type="Pfam" id="PF04255">
    <property type="entry name" value="DUF433"/>
    <property type="match status" value="1"/>
</dbReference>